<evidence type="ECO:0000313" key="3">
    <source>
        <dbReference type="Proteomes" id="UP001165378"/>
    </source>
</evidence>
<protein>
    <submittedName>
        <fullName evidence="2">NAD(P)-binding domain-containing protein</fullName>
    </submittedName>
</protein>
<dbReference type="RefSeq" id="WP_235056097.1">
    <property type="nucleotide sequence ID" value="NZ_JAKFHA010000024.1"/>
</dbReference>
<dbReference type="PRINTS" id="PR00368">
    <property type="entry name" value="FADPNR"/>
</dbReference>
<name>A0AA41Q4L1_9ACTN</name>
<dbReference type="Gene3D" id="3.50.50.60">
    <property type="entry name" value="FAD/NAD(P)-binding domain"/>
    <property type="match status" value="1"/>
</dbReference>
<dbReference type="SUPFAM" id="SSF51905">
    <property type="entry name" value="FAD/NAD(P)-binding domain"/>
    <property type="match status" value="1"/>
</dbReference>
<dbReference type="GO" id="GO:0050660">
    <property type="term" value="F:flavin adenine dinucleotide binding"/>
    <property type="evidence" value="ECO:0007669"/>
    <property type="project" value="TreeGrafter"/>
</dbReference>
<reference evidence="2" key="1">
    <citation type="submission" date="2022-01" db="EMBL/GenBank/DDBJ databases">
        <title>Genome-Based Taxonomic Classification of the Phylum Actinobacteria.</title>
        <authorList>
            <person name="Gao Y."/>
        </authorList>
    </citation>
    <scope>NUCLEOTIDE SEQUENCE</scope>
    <source>
        <strain evidence="2">KLBMP 8922</strain>
    </source>
</reference>
<dbReference type="InterPro" id="IPR036188">
    <property type="entry name" value="FAD/NAD-bd_sf"/>
</dbReference>
<dbReference type="Pfam" id="PF13738">
    <property type="entry name" value="Pyr_redox_3"/>
    <property type="match status" value="1"/>
</dbReference>
<dbReference type="PANTHER" id="PTHR43539">
    <property type="entry name" value="FLAVIN-BINDING MONOOXYGENASE-LIKE PROTEIN (AFU_ORTHOLOGUE AFUA_4G09220)"/>
    <property type="match status" value="1"/>
</dbReference>
<dbReference type="GO" id="GO:0004497">
    <property type="term" value="F:monooxygenase activity"/>
    <property type="evidence" value="ECO:0007669"/>
    <property type="project" value="TreeGrafter"/>
</dbReference>
<proteinExistence type="predicted"/>
<keyword evidence="3" id="KW-1185">Reference proteome</keyword>
<sequence>MSTAQDQAAAQLPVVVIGAGPIGLAAAAHLVERGLEPLVIEAGASVGAAIQEWGHVRLFSPWEFDTDAAARRLLEPTGWTAPPAEILPTGAELVRDYLAPLAATPQLASRIRTGTRVIAVSRRGVDKTRTIGREDHPLFVRTVDGEGVVRDIEARAVIDASGTWGRANPLGDSGLAAVGEAEAAPYLSGALPDVLGRDRARFAGKHALVVGMGHSAANTLLSLVELAETEPGTRITWAVRGASVARLYGGGDADGLPARGALGSRVRAAVQAGVITLVRSFTIARFEVPKGASGPVQVVGSTPEGVQSIAADVVVAATGFRPDLDMLREVRLEIDASTEAPVKLAPMIDPNFHSCGTVPPHGERELAHPEQDFYIAGMKSYGRAPTFLMATGYEQARSIVAAIAGDREAADNVELELPETGVCSTNLPGEDEAGNCGSSCGTTAEPVTVSSCGDAAESAASPCGTAEAPAIEGDGCCGPSVPEPVKIGVGFATGLPNGLAGALERGDA</sequence>
<evidence type="ECO:0000256" key="1">
    <source>
        <dbReference type="ARBA" id="ARBA00023002"/>
    </source>
</evidence>
<evidence type="ECO:0000313" key="2">
    <source>
        <dbReference type="EMBL" id="MCF2531443.1"/>
    </source>
</evidence>
<dbReference type="EMBL" id="JAKFHA010000024">
    <property type="protein sequence ID" value="MCF2531443.1"/>
    <property type="molecule type" value="Genomic_DNA"/>
</dbReference>
<dbReference type="PANTHER" id="PTHR43539:SF78">
    <property type="entry name" value="FLAVIN-CONTAINING MONOOXYGENASE"/>
    <property type="match status" value="1"/>
</dbReference>
<gene>
    <name evidence="2" type="ORF">LZ495_30080</name>
</gene>
<comment type="caution">
    <text evidence="2">The sequence shown here is derived from an EMBL/GenBank/DDBJ whole genome shotgun (WGS) entry which is preliminary data.</text>
</comment>
<dbReference type="Proteomes" id="UP001165378">
    <property type="component" value="Unassembled WGS sequence"/>
</dbReference>
<dbReference type="PRINTS" id="PR00411">
    <property type="entry name" value="PNDRDTASEI"/>
</dbReference>
<keyword evidence="1" id="KW-0560">Oxidoreductase</keyword>
<organism evidence="2 3">
    <name type="scientific">Yinghuangia soli</name>
    <dbReference type="NCBI Taxonomy" id="2908204"/>
    <lineage>
        <taxon>Bacteria</taxon>
        <taxon>Bacillati</taxon>
        <taxon>Actinomycetota</taxon>
        <taxon>Actinomycetes</taxon>
        <taxon>Kitasatosporales</taxon>
        <taxon>Streptomycetaceae</taxon>
        <taxon>Yinghuangia</taxon>
    </lineage>
</organism>
<accession>A0AA41Q4L1</accession>
<dbReference type="AlphaFoldDB" id="A0AA41Q4L1"/>
<dbReference type="InterPro" id="IPR050982">
    <property type="entry name" value="Auxin_biosynth/cation_transpt"/>
</dbReference>